<accession>M1W6N2</accession>
<feature type="region of interest" description="Disordered" evidence="1">
    <location>
        <begin position="187"/>
        <end position="208"/>
    </location>
</feature>
<evidence type="ECO:0000259" key="2">
    <source>
        <dbReference type="PROSITE" id="PS50090"/>
    </source>
</evidence>
<dbReference type="VEuPathDB" id="FungiDB:CPUR_04434"/>
<dbReference type="Gene3D" id="1.10.10.60">
    <property type="entry name" value="Homeodomain-like"/>
    <property type="match status" value="1"/>
</dbReference>
<dbReference type="EMBL" id="CAGA01000023">
    <property type="protein sequence ID" value="CCE30585.1"/>
    <property type="molecule type" value="Genomic_DNA"/>
</dbReference>
<dbReference type="OrthoDB" id="193499at2759"/>
<dbReference type="InterPro" id="IPR001005">
    <property type="entry name" value="SANT/Myb"/>
</dbReference>
<dbReference type="InterPro" id="IPR009057">
    <property type="entry name" value="Homeodomain-like_sf"/>
</dbReference>
<evidence type="ECO:0000313" key="4">
    <source>
        <dbReference type="Proteomes" id="UP000016801"/>
    </source>
</evidence>
<reference evidence="3 4" key="1">
    <citation type="journal article" date="2013" name="PLoS Genet.">
        <title>Plant-symbiotic fungi as chemical engineers: Multi-genome analysis of the Clavicipitaceae reveals dynamics of alkaloid loci.</title>
        <authorList>
            <person name="Schardl C.L."/>
            <person name="Young C.A."/>
            <person name="Hesse U."/>
            <person name="Amyotte S.G."/>
            <person name="Andreeva K."/>
            <person name="Calie P.J."/>
            <person name="Fleetwood D.J."/>
            <person name="Haws D.C."/>
            <person name="Moore N."/>
            <person name="Oeser B."/>
            <person name="Panaccione D.G."/>
            <person name="Schweri K.K."/>
            <person name="Voisey C.R."/>
            <person name="Farman M.L."/>
            <person name="Jaromczyk J.W."/>
            <person name="Roe B.A."/>
            <person name="O'Sullivan D.M."/>
            <person name="Scott B."/>
            <person name="Tudzynski P."/>
            <person name="An Z."/>
            <person name="Arnaoudova E.G."/>
            <person name="Bullock C.T."/>
            <person name="Charlton N.D."/>
            <person name="Chen L."/>
            <person name="Cox M."/>
            <person name="Dinkins R.D."/>
            <person name="Florea S."/>
            <person name="Glenn A.E."/>
            <person name="Gordon A."/>
            <person name="Gueldener U."/>
            <person name="Harris D.R."/>
            <person name="Hollin W."/>
            <person name="Jaromczyk J."/>
            <person name="Johnson R.D."/>
            <person name="Khan A.K."/>
            <person name="Leistner E."/>
            <person name="Leuchtmann A."/>
            <person name="Li C."/>
            <person name="Liu J."/>
            <person name="Liu J."/>
            <person name="Liu M."/>
            <person name="Mace W."/>
            <person name="Machado C."/>
            <person name="Nagabhyru P."/>
            <person name="Pan J."/>
            <person name="Schmid J."/>
            <person name="Sugawara K."/>
            <person name="Steiner U."/>
            <person name="Takach J.E."/>
            <person name="Tanaka E."/>
            <person name="Webb J.S."/>
            <person name="Wilson E.V."/>
            <person name="Wiseman J.L."/>
            <person name="Yoshida R."/>
            <person name="Zeng Z."/>
        </authorList>
    </citation>
    <scope>NUCLEOTIDE SEQUENCE [LARGE SCALE GENOMIC DNA]</scope>
    <source>
        <strain evidence="3 4">20.1</strain>
    </source>
</reference>
<dbReference type="PROSITE" id="PS50090">
    <property type="entry name" value="MYB_LIKE"/>
    <property type="match status" value="1"/>
</dbReference>
<feature type="domain" description="Myb-like" evidence="2">
    <location>
        <begin position="20"/>
        <end position="62"/>
    </location>
</feature>
<organism evidence="3 4">
    <name type="scientific">Claviceps purpurea (strain 20.1)</name>
    <name type="common">Ergot fungus</name>
    <name type="synonym">Sphacelia segetum</name>
    <dbReference type="NCBI Taxonomy" id="1111077"/>
    <lineage>
        <taxon>Eukaryota</taxon>
        <taxon>Fungi</taxon>
        <taxon>Dikarya</taxon>
        <taxon>Ascomycota</taxon>
        <taxon>Pezizomycotina</taxon>
        <taxon>Sordariomycetes</taxon>
        <taxon>Hypocreomycetidae</taxon>
        <taxon>Hypocreales</taxon>
        <taxon>Clavicipitaceae</taxon>
        <taxon>Claviceps</taxon>
    </lineage>
</organism>
<proteinExistence type="predicted"/>
<dbReference type="Proteomes" id="UP000016801">
    <property type="component" value="Unassembled WGS sequence"/>
</dbReference>
<gene>
    <name evidence="3" type="ORF">CPUR_04434</name>
</gene>
<evidence type="ECO:0000313" key="3">
    <source>
        <dbReference type="EMBL" id="CCE30585.1"/>
    </source>
</evidence>
<protein>
    <submittedName>
        <fullName evidence="3">Related to DRPLA protein</fullName>
    </submittedName>
</protein>
<dbReference type="CDD" id="cd00167">
    <property type="entry name" value="SANT"/>
    <property type="match status" value="1"/>
</dbReference>
<dbReference type="PhylomeDB" id="M1W6N2"/>
<name>M1W6N2_CLAP2</name>
<dbReference type="SUPFAM" id="SSF46689">
    <property type="entry name" value="Homeodomain-like"/>
    <property type="match status" value="1"/>
</dbReference>
<dbReference type="HOGENOM" id="CLU_076135_0_0_1"/>
<dbReference type="AlphaFoldDB" id="M1W6N2"/>
<keyword evidence="4" id="KW-1185">Reference proteome</keyword>
<sequence>MNSPEGRRRLSLLVQPGHRPWTAEEDDLLIQLKGIYEGWNETLDVLPGRSLGSCQWRYQLLRNYWERNLDELGETNNKVAIAYERLKEDIWSQIGEEMSMVWSEAESMHWHLGKTEMWKRGTDDSFRMNRVNFPLPQVDDAQVQAPRQQQVQQQQVQQQQVQRQQVQQQQVQQQQVQQQQGARRSGLSSFSCDIDHSKQSAPKPAWPEERKNELCIRYEMLKRNMWAKIGNVLKIPWESAENIHWRLGAEGMAERSEFVTERAGAALISSSHRPQCPQYQTGPAPMAVMSHEEGPESSVTLPSFDEFVAGVPPQRYT</sequence>
<evidence type="ECO:0000256" key="1">
    <source>
        <dbReference type="SAM" id="MobiDB-lite"/>
    </source>
</evidence>
<comment type="caution">
    <text evidence="3">The sequence shown here is derived from an EMBL/GenBank/DDBJ whole genome shotgun (WGS) entry which is preliminary data.</text>
</comment>